<dbReference type="SUPFAM" id="SSF54211">
    <property type="entry name" value="Ribosomal protein S5 domain 2-like"/>
    <property type="match status" value="1"/>
</dbReference>
<evidence type="ECO:0000256" key="1">
    <source>
        <dbReference type="ARBA" id="ARBA00009684"/>
    </source>
</evidence>
<gene>
    <name evidence="10 13" type="primary">ispE</name>
    <name evidence="13" type="ORF">DHf2319_02295</name>
</gene>
<name>A0ABY4AN19_9BURK</name>
<feature type="active site" evidence="10">
    <location>
        <position position="137"/>
    </location>
</feature>
<evidence type="ECO:0000313" key="13">
    <source>
        <dbReference type="EMBL" id="UOD50780.1"/>
    </source>
</evidence>
<keyword evidence="14" id="KW-1185">Reference proteome</keyword>
<keyword evidence="5 10" id="KW-0547">Nucleotide-binding</keyword>
<dbReference type="InterPro" id="IPR020568">
    <property type="entry name" value="Ribosomal_Su5_D2-typ_SF"/>
</dbReference>
<keyword evidence="8 10" id="KW-0414">Isoprene biosynthesis</keyword>
<proteinExistence type="inferred from homology"/>
<sequence length="305" mass="32711">MTLYDLPAPAKLNLFLHVVGRRSDGYHLLESVFRLITLADSISIDLRSDGELSLESNLGMQVRPEDDLVVKAARLLQQRTGTPLGAHLHVTKRIPVGGGLGGGSSDAATVLMGLNRLWRTGLTRSELANLGLSLGADVPFFVFGQTAFVQGVGEKLEPVAVADASYLVFKPAASASTPTIFKAADLTRNTDRVKIADFSGADRFVGSTNVESGFGRNDLEPVVKRLLPVVSDAMSWVREQGFSVRLSGSGSCFFAELDSPADAQLARADLTAKMEKTSDGVAAVIEEVFACDGLPWHPLMHWLTD</sequence>
<feature type="domain" description="GHMP kinase C-terminal" evidence="12">
    <location>
        <begin position="215"/>
        <end position="275"/>
    </location>
</feature>
<keyword evidence="7 10" id="KW-0067">ATP-binding</keyword>
<dbReference type="Gene3D" id="3.30.70.890">
    <property type="entry name" value="GHMP kinase, C-terminal domain"/>
    <property type="match status" value="1"/>
</dbReference>
<dbReference type="Pfam" id="PF08544">
    <property type="entry name" value="GHMP_kinases_C"/>
    <property type="match status" value="1"/>
</dbReference>
<comment type="pathway">
    <text evidence="10">Isoprenoid biosynthesis; isopentenyl diphosphate biosynthesis via DXP pathway; isopentenyl diphosphate from 1-deoxy-D-xylulose 5-phosphate: step 3/6.</text>
</comment>
<comment type="function">
    <text evidence="10">Catalyzes the phosphorylation of the position 2 hydroxy group of 4-diphosphocytidyl-2C-methyl-D-erythritol.</text>
</comment>
<dbReference type="InterPro" id="IPR006204">
    <property type="entry name" value="GHMP_kinase_N_dom"/>
</dbReference>
<feature type="domain" description="GHMP kinase N-terminal" evidence="11">
    <location>
        <begin position="68"/>
        <end position="145"/>
    </location>
</feature>
<dbReference type="InterPro" id="IPR013750">
    <property type="entry name" value="GHMP_kinase_C_dom"/>
</dbReference>
<evidence type="ECO:0000313" key="14">
    <source>
        <dbReference type="Proteomes" id="UP000831607"/>
    </source>
</evidence>
<keyword evidence="4 10" id="KW-0808">Transferase</keyword>
<organism evidence="13 14">
    <name type="scientific">Orrella daihaiensis</name>
    <dbReference type="NCBI Taxonomy" id="2782176"/>
    <lineage>
        <taxon>Bacteria</taxon>
        <taxon>Pseudomonadati</taxon>
        <taxon>Pseudomonadota</taxon>
        <taxon>Betaproteobacteria</taxon>
        <taxon>Burkholderiales</taxon>
        <taxon>Alcaligenaceae</taxon>
        <taxon>Orrella</taxon>
    </lineage>
</organism>
<evidence type="ECO:0000256" key="10">
    <source>
        <dbReference type="HAMAP-Rule" id="MF_00061"/>
    </source>
</evidence>
<dbReference type="InterPro" id="IPR036554">
    <property type="entry name" value="GHMP_kinase_C_sf"/>
</dbReference>
<evidence type="ECO:0000259" key="11">
    <source>
        <dbReference type="Pfam" id="PF00288"/>
    </source>
</evidence>
<dbReference type="Gene3D" id="3.30.230.10">
    <property type="match status" value="1"/>
</dbReference>
<reference evidence="13 14" key="1">
    <citation type="submission" date="2020-11" db="EMBL/GenBank/DDBJ databases">
        <title>Algicoccus daihaiensis sp.nov., isolated from Daihai Lake in Inner Mongolia.</title>
        <authorList>
            <person name="Kai J."/>
        </authorList>
    </citation>
    <scope>NUCLEOTIDE SEQUENCE [LARGE SCALE GENOMIC DNA]</scope>
    <source>
        <strain evidence="14">f23</strain>
    </source>
</reference>
<feature type="binding site" evidence="10">
    <location>
        <begin position="95"/>
        <end position="105"/>
    </location>
    <ligand>
        <name>ATP</name>
        <dbReference type="ChEBI" id="CHEBI:30616"/>
    </ligand>
</feature>
<dbReference type="EC" id="2.7.1.148" evidence="2 10"/>
<feature type="active site" evidence="10">
    <location>
        <position position="11"/>
    </location>
</feature>
<dbReference type="EMBL" id="CP063982">
    <property type="protein sequence ID" value="UOD50780.1"/>
    <property type="molecule type" value="Genomic_DNA"/>
</dbReference>
<dbReference type="InterPro" id="IPR014721">
    <property type="entry name" value="Ribsml_uS5_D2-typ_fold_subgr"/>
</dbReference>
<evidence type="ECO:0000256" key="8">
    <source>
        <dbReference type="ARBA" id="ARBA00023229"/>
    </source>
</evidence>
<dbReference type="Pfam" id="PF00288">
    <property type="entry name" value="GHMP_kinases_N"/>
    <property type="match status" value="1"/>
</dbReference>
<dbReference type="Proteomes" id="UP000831607">
    <property type="component" value="Chromosome"/>
</dbReference>
<dbReference type="HAMAP" id="MF_00061">
    <property type="entry name" value="IspE"/>
    <property type="match status" value="1"/>
</dbReference>
<dbReference type="PIRSF" id="PIRSF010376">
    <property type="entry name" value="IspE"/>
    <property type="match status" value="1"/>
</dbReference>
<evidence type="ECO:0000256" key="6">
    <source>
        <dbReference type="ARBA" id="ARBA00022777"/>
    </source>
</evidence>
<dbReference type="SUPFAM" id="SSF55060">
    <property type="entry name" value="GHMP Kinase, C-terminal domain"/>
    <property type="match status" value="1"/>
</dbReference>
<comment type="similarity">
    <text evidence="1 10">Belongs to the GHMP kinase family. IspE subfamily.</text>
</comment>
<evidence type="ECO:0000256" key="5">
    <source>
        <dbReference type="ARBA" id="ARBA00022741"/>
    </source>
</evidence>
<evidence type="ECO:0000256" key="4">
    <source>
        <dbReference type="ARBA" id="ARBA00022679"/>
    </source>
</evidence>
<evidence type="ECO:0000259" key="12">
    <source>
        <dbReference type="Pfam" id="PF08544"/>
    </source>
</evidence>
<comment type="catalytic activity">
    <reaction evidence="10">
        <text>4-CDP-2-C-methyl-D-erythritol + ATP = 4-CDP-2-C-methyl-D-erythritol 2-phosphate + ADP + H(+)</text>
        <dbReference type="Rhea" id="RHEA:18437"/>
        <dbReference type="ChEBI" id="CHEBI:15378"/>
        <dbReference type="ChEBI" id="CHEBI:30616"/>
        <dbReference type="ChEBI" id="CHEBI:57823"/>
        <dbReference type="ChEBI" id="CHEBI:57919"/>
        <dbReference type="ChEBI" id="CHEBI:456216"/>
        <dbReference type="EC" id="2.7.1.148"/>
    </reaction>
</comment>
<dbReference type="GO" id="GO:0050515">
    <property type="term" value="F:4-(cytidine 5'-diphospho)-2-C-methyl-D-erythritol kinase activity"/>
    <property type="evidence" value="ECO:0007669"/>
    <property type="project" value="UniProtKB-EC"/>
</dbReference>
<evidence type="ECO:0000256" key="3">
    <source>
        <dbReference type="ARBA" id="ARBA00017473"/>
    </source>
</evidence>
<protein>
    <recommendedName>
        <fullName evidence="3 10">4-diphosphocytidyl-2-C-methyl-D-erythritol kinase</fullName>
        <shortName evidence="10">CMK</shortName>
        <ecNumber evidence="2 10">2.7.1.148</ecNumber>
    </recommendedName>
    <alternativeName>
        <fullName evidence="9 10">4-(cytidine-5'-diphospho)-2-C-methyl-D-erythritol kinase</fullName>
    </alternativeName>
</protein>
<accession>A0ABY4AN19</accession>
<evidence type="ECO:0000256" key="9">
    <source>
        <dbReference type="ARBA" id="ARBA00032554"/>
    </source>
</evidence>
<keyword evidence="6 10" id="KW-0418">Kinase</keyword>
<evidence type="ECO:0000256" key="2">
    <source>
        <dbReference type="ARBA" id="ARBA00012052"/>
    </source>
</evidence>
<evidence type="ECO:0000256" key="7">
    <source>
        <dbReference type="ARBA" id="ARBA00022840"/>
    </source>
</evidence>
<dbReference type="NCBIfam" id="TIGR00154">
    <property type="entry name" value="ispE"/>
    <property type="match status" value="1"/>
</dbReference>
<dbReference type="RefSeq" id="WP_243479191.1">
    <property type="nucleotide sequence ID" value="NZ_CP063982.1"/>
</dbReference>
<dbReference type="PANTHER" id="PTHR43527:SF2">
    <property type="entry name" value="4-DIPHOSPHOCYTIDYL-2-C-METHYL-D-ERYTHRITOL KINASE, CHLOROPLASTIC"/>
    <property type="match status" value="1"/>
</dbReference>
<dbReference type="InterPro" id="IPR004424">
    <property type="entry name" value="IspE"/>
</dbReference>
<dbReference type="PANTHER" id="PTHR43527">
    <property type="entry name" value="4-DIPHOSPHOCYTIDYL-2-C-METHYL-D-ERYTHRITOL KINASE, CHLOROPLASTIC"/>
    <property type="match status" value="1"/>
</dbReference>